<keyword evidence="2" id="KW-1185">Reference proteome</keyword>
<organism evidence="1 2">
    <name type="scientific">Paenibacillus sediminis</name>
    <dbReference type="NCBI Taxonomy" id="664909"/>
    <lineage>
        <taxon>Bacteria</taxon>
        <taxon>Bacillati</taxon>
        <taxon>Bacillota</taxon>
        <taxon>Bacilli</taxon>
        <taxon>Bacillales</taxon>
        <taxon>Paenibacillaceae</taxon>
        <taxon>Paenibacillus</taxon>
    </lineage>
</organism>
<name>A0ABS4H1Q6_9BACL</name>
<accession>A0ABS4H1Q6</accession>
<reference evidence="1 2" key="1">
    <citation type="submission" date="2021-03" db="EMBL/GenBank/DDBJ databases">
        <title>Genomic Encyclopedia of Type Strains, Phase IV (KMG-IV): sequencing the most valuable type-strain genomes for metagenomic binning, comparative biology and taxonomic classification.</title>
        <authorList>
            <person name="Goeker M."/>
        </authorList>
    </citation>
    <scope>NUCLEOTIDE SEQUENCE [LARGE SCALE GENOMIC DNA]</scope>
    <source>
        <strain evidence="1 2">DSM 23491</strain>
    </source>
</reference>
<sequence>METWNMTREQASDLLRSIRGDLQKTPLSILQDAWHHTLEKQKNTVMSLDAINPITVPSIVNKIMKMNSSQEGLSLNDIVALGNLIEFNEYAITSVQNWVKRDIRDILGTPKCGKKYSIDQAAVLLIVEDLKATLDFESIRKLLKVLFNNPNDDQDDLISPIDFYHFYATLIEEMKVQAHNVKVKSMKKRLEQSAIPYLTKMIKNKADERARSLEHLHTSEQDQISNALVVAVVSVQAAYYQSIAKRALNAAVYL</sequence>
<dbReference type="Proteomes" id="UP001519273">
    <property type="component" value="Unassembled WGS sequence"/>
</dbReference>
<dbReference type="EMBL" id="JAGGKP010000001">
    <property type="protein sequence ID" value="MBP1936312.1"/>
    <property type="molecule type" value="Genomic_DNA"/>
</dbReference>
<dbReference type="PANTHER" id="PTHR40056">
    <property type="entry name" value="HYPOTHETICAL CYTOSOLIC PROTEIN"/>
    <property type="match status" value="1"/>
</dbReference>
<dbReference type="InterPro" id="IPR014975">
    <property type="entry name" value="DUF1836"/>
</dbReference>
<dbReference type="PANTHER" id="PTHR40056:SF1">
    <property type="entry name" value="DUF1836 DOMAIN-CONTAINING PROTEIN"/>
    <property type="match status" value="1"/>
</dbReference>
<dbReference type="Pfam" id="PF08876">
    <property type="entry name" value="DUF1836"/>
    <property type="match status" value="1"/>
</dbReference>
<proteinExistence type="predicted"/>
<comment type="caution">
    <text evidence="1">The sequence shown here is derived from an EMBL/GenBank/DDBJ whole genome shotgun (WGS) entry which is preliminary data.</text>
</comment>
<evidence type="ECO:0000313" key="2">
    <source>
        <dbReference type="Proteomes" id="UP001519273"/>
    </source>
</evidence>
<evidence type="ECO:0008006" key="3">
    <source>
        <dbReference type="Google" id="ProtNLM"/>
    </source>
</evidence>
<evidence type="ECO:0000313" key="1">
    <source>
        <dbReference type="EMBL" id="MBP1936312.1"/>
    </source>
</evidence>
<dbReference type="RefSeq" id="WP_209846382.1">
    <property type="nucleotide sequence ID" value="NZ_CBCRVE010000002.1"/>
</dbReference>
<gene>
    <name evidence="1" type="ORF">J2Z20_001173</name>
</gene>
<protein>
    <recommendedName>
        <fullName evidence="3">DUF1836 domain-containing protein</fullName>
    </recommendedName>
</protein>